<proteinExistence type="predicted"/>
<gene>
    <name evidence="1" type="ORF">C0J50_6935</name>
</gene>
<dbReference type="AlphaFoldDB" id="A0AAD5A1W4"/>
<keyword evidence="2" id="KW-1185">Reference proteome</keyword>
<reference evidence="1" key="1">
    <citation type="submission" date="2018-07" db="EMBL/GenBank/DDBJ databases">
        <title>Comparative genomics of catfishes provides insights into carnivory and benthic adaptation.</title>
        <authorList>
            <person name="Zhang Y."/>
            <person name="Wang D."/>
            <person name="Peng Z."/>
            <person name="Zheng S."/>
            <person name="Shao F."/>
            <person name="Tao W."/>
        </authorList>
    </citation>
    <scope>NUCLEOTIDE SEQUENCE</scope>
    <source>
        <strain evidence="1">Chongqing</strain>
    </source>
</reference>
<organism evidence="1 2">
    <name type="scientific">Silurus asotus</name>
    <name type="common">Amur catfish</name>
    <name type="synonym">Parasilurus asotus</name>
    <dbReference type="NCBI Taxonomy" id="30991"/>
    <lineage>
        <taxon>Eukaryota</taxon>
        <taxon>Metazoa</taxon>
        <taxon>Chordata</taxon>
        <taxon>Craniata</taxon>
        <taxon>Vertebrata</taxon>
        <taxon>Euteleostomi</taxon>
        <taxon>Actinopterygii</taxon>
        <taxon>Neopterygii</taxon>
        <taxon>Teleostei</taxon>
        <taxon>Ostariophysi</taxon>
        <taxon>Siluriformes</taxon>
        <taxon>Siluridae</taxon>
        <taxon>Silurus</taxon>
    </lineage>
</organism>
<evidence type="ECO:0000313" key="2">
    <source>
        <dbReference type="Proteomes" id="UP001205998"/>
    </source>
</evidence>
<dbReference type="EMBL" id="MU583252">
    <property type="protein sequence ID" value="KAI5608266.1"/>
    <property type="molecule type" value="Genomic_DNA"/>
</dbReference>
<name>A0AAD5A1W4_SILAS</name>
<dbReference type="Proteomes" id="UP001205998">
    <property type="component" value="Unassembled WGS sequence"/>
</dbReference>
<sequence length="340" mass="39230">MIETQRKAFLQHLLSAAESSDLLPDIGIDYSLVKYSGLNSAAELENSITQVIKDMCSRIPDYVQCLGSALAAFKNIPNAVGLGALALSIALELTISVAGEERESHDSTLYMMQRVFAEEKASGVRDLIEEYLKRLRMYFHQPTRVLMETERLEKQLSEQLTRLKNSMLHDNQMSSRSLKHWTNGAAFHLQMLIHAARLKMQSTSEHKEQLQFHQTSIISVLDCYQFDLEQLLDKYKAYKKSTIKISHPARWVALLHPLLILTTHHLWEVQDKELNRKSPTLSFNIFSVLPYFSSCVYVDYMFDNWAQIKELKSYFGDLKNKTMDLILQNSEFNIQKVQFV</sequence>
<evidence type="ECO:0000313" key="1">
    <source>
        <dbReference type="EMBL" id="KAI5608266.1"/>
    </source>
</evidence>
<protein>
    <submittedName>
        <fullName evidence="1">Uncharacterized protein</fullName>
    </submittedName>
</protein>
<comment type="caution">
    <text evidence="1">The sequence shown here is derived from an EMBL/GenBank/DDBJ whole genome shotgun (WGS) entry which is preliminary data.</text>
</comment>
<accession>A0AAD5A1W4</accession>